<feature type="domain" description="Glycosyltransferase subfamily 4-like N-terminal" evidence="2">
    <location>
        <begin position="34"/>
        <end position="200"/>
    </location>
</feature>
<dbReference type="Pfam" id="PF13439">
    <property type="entry name" value="Glyco_transf_4"/>
    <property type="match status" value="1"/>
</dbReference>
<accession>I4YLW9</accession>
<evidence type="ECO:0000259" key="1">
    <source>
        <dbReference type="Pfam" id="PF00534"/>
    </source>
</evidence>
<organism evidence="3 4">
    <name type="scientific">Microvirga lotononidis</name>
    <dbReference type="NCBI Taxonomy" id="864069"/>
    <lineage>
        <taxon>Bacteria</taxon>
        <taxon>Pseudomonadati</taxon>
        <taxon>Pseudomonadota</taxon>
        <taxon>Alphaproteobacteria</taxon>
        <taxon>Hyphomicrobiales</taxon>
        <taxon>Methylobacteriaceae</taxon>
        <taxon>Microvirga</taxon>
    </lineage>
</organism>
<sequence>MGGHVASAFVEPRSAMNRSDGIAHLHVLMTADAVGGVWQYTLDLARGLRSECVRTTIAVLGPPPSADQQAMAEAVGARLILTGLPLDWTADNAYQVEGAGRAIARLAAQIGPDLVHLNSPALAAHVSFDIPVVAVCHSCVATWWQAVKGGPLPEEFVWRTELAAKGYAAADRLLAPTLAFARATAQTYGLVQAPHVVRNGRRSVVASRSECGGDYVFTAGRLWDEGKNFAAVDRIASRLRVPVLAAGPFDGPNGARADVNHARPLGRLSDSEIVRHLSREPIFLSMARYEPFGLAVLEAAQRRCALVLSDIPTLRELWEGAASFVAPDDDRSAAEEIERLLQDSEARAAMGRAAQERAEAYTVESMSAGVLSAYNSVLRRKSPRSSLEGAAA</sequence>
<dbReference type="eggNOG" id="COG0438">
    <property type="taxonomic scope" value="Bacteria"/>
</dbReference>
<keyword evidence="4" id="KW-1185">Reference proteome</keyword>
<dbReference type="Gene3D" id="3.40.50.2000">
    <property type="entry name" value="Glycogen Phosphorylase B"/>
    <property type="match status" value="2"/>
</dbReference>
<name>I4YLW9_9HYPH</name>
<dbReference type="InterPro" id="IPR001296">
    <property type="entry name" value="Glyco_trans_1"/>
</dbReference>
<dbReference type="InterPro" id="IPR028098">
    <property type="entry name" value="Glyco_trans_4-like_N"/>
</dbReference>
<dbReference type="AlphaFoldDB" id="I4YLW9"/>
<dbReference type="EMBL" id="JH660647">
    <property type="protein sequence ID" value="EIM24961.1"/>
    <property type="molecule type" value="Genomic_DNA"/>
</dbReference>
<dbReference type="SUPFAM" id="SSF53756">
    <property type="entry name" value="UDP-Glycosyltransferase/glycogen phosphorylase"/>
    <property type="match status" value="1"/>
</dbReference>
<gene>
    <name evidence="3" type="ORF">MicloDRAFT_00056800</name>
</gene>
<proteinExistence type="predicted"/>
<dbReference type="InterPro" id="IPR050194">
    <property type="entry name" value="Glycosyltransferase_grp1"/>
</dbReference>
<protein>
    <submittedName>
        <fullName evidence="3">Glycosyltransferase</fullName>
    </submittedName>
</protein>
<evidence type="ECO:0000259" key="2">
    <source>
        <dbReference type="Pfam" id="PF13439"/>
    </source>
</evidence>
<reference evidence="3 4" key="1">
    <citation type="submission" date="2012-02" db="EMBL/GenBank/DDBJ databases">
        <title>Improved High-Quality Draft sequence of Microvirga sp. WSM3557.</title>
        <authorList>
            <consortium name="US DOE Joint Genome Institute"/>
            <person name="Lucas S."/>
            <person name="Han J."/>
            <person name="Lapidus A."/>
            <person name="Cheng J.-F."/>
            <person name="Goodwin L."/>
            <person name="Pitluck S."/>
            <person name="Peters L."/>
            <person name="Zhang X."/>
            <person name="Detter J.C."/>
            <person name="Han C."/>
            <person name="Tapia R."/>
            <person name="Land M."/>
            <person name="Hauser L."/>
            <person name="Kyrpides N."/>
            <person name="Ivanova N."/>
            <person name="Pagani I."/>
            <person name="Brau L."/>
            <person name="Yates R."/>
            <person name="O'Hara G."/>
            <person name="Rui T."/>
            <person name="Howieson J."/>
            <person name="Reeve W."/>
            <person name="Woyke T."/>
        </authorList>
    </citation>
    <scope>NUCLEOTIDE SEQUENCE [LARGE SCALE GENOMIC DNA]</scope>
    <source>
        <strain evidence="3 4">WSM3557</strain>
    </source>
</reference>
<evidence type="ECO:0000313" key="4">
    <source>
        <dbReference type="Proteomes" id="UP000003947"/>
    </source>
</evidence>
<dbReference type="PANTHER" id="PTHR45947">
    <property type="entry name" value="SULFOQUINOVOSYL TRANSFERASE SQD2"/>
    <property type="match status" value="1"/>
</dbReference>
<dbReference type="Pfam" id="PF00534">
    <property type="entry name" value="Glycos_transf_1"/>
    <property type="match status" value="1"/>
</dbReference>
<dbReference type="PATRIC" id="fig|864069.3.peg.6098"/>
<dbReference type="HOGENOM" id="CLU_775479_0_0_5"/>
<dbReference type="Proteomes" id="UP000003947">
    <property type="component" value="Unassembled WGS sequence"/>
</dbReference>
<keyword evidence="3" id="KW-0808">Transferase</keyword>
<evidence type="ECO:0000313" key="3">
    <source>
        <dbReference type="EMBL" id="EIM24961.1"/>
    </source>
</evidence>
<feature type="domain" description="Glycosyl transferase family 1" evidence="1">
    <location>
        <begin position="261"/>
        <end position="357"/>
    </location>
</feature>
<dbReference type="PANTHER" id="PTHR45947:SF3">
    <property type="entry name" value="SULFOQUINOVOSYL TRANSFERASE SQD2"/>
    <property type="match status" value="1"/>
</dbReference>
<dbReference type="GO" id="GO:0016757">
    <property type="term" value="F:glycosyltransferase activity"/>
    <property type="evidence" value="ECO:0007669"/>
    <property type="project" value="InterPro"/>
</dbReference>
<dbReference type="STRING" id="864069.MicloDRAFT_00056800"/>
<dbReference type="CDD" id="cd03801">
    <property type="entry name" value="GT4_PimA-like"/>
    <property type="match status" value="1"/>
</dbReference>